<dbReference type="GO" id="GO:0005694">
    <property type="term" value="C:chromosome"/>
    <property type="evidence" value="ECO:0007669"/>
    <property type="project" value="UniProtKB-SubCell"/>
</dbReference>
<dbReference type="InterPro" id="IPR000253">
    <property type="entry name" value="FHA_dom"/>
</dbReference>
<dbReference type="InterPro" id="IPR008984">
    <property type="entry name" value="SMAD_FHA_dom_sf"/>
</dbReference>
<proteinExistence type="inferred from homology"/>
<dbReference type="GO" id="GO:0003684">
    <property type="term" value="F:damaged DNA binding"/>
    <property type="evidence" value="ECO:0007669"/>
    <property type="project" value="TreeGrafter"/>
</dbReference>
<keyword evidence="4" id="KW-0158">Chromosome</keyword>
<dbReference type="Gene3D" id="3.40.50.10980">
    <property type="entry name" value="Nibrin, BRCT2 domain"/>
    <property type="match status" value="1"/>
</dbReference>
<sequence>MWVLQGSDSTSGKVHYLVCGQTLVIGRREGHILLTNDVSISRKHAALTLTFPPVNLKMREPAKVELSDLQSKYGTFVNENIEKGERLRPGRTQVLRHGDRIRFGIFANTWRLEHQDLTVATSTLKSEGRQQLINALVILGGHLQNDWSSNCCYLVMPAITLTVKVACALAAGRSIVLPEFFTRLADAILKKTPHPNPAEFLPPVQEFQISSAGGSFAPDQRRSTIFTGFTFLFPTQAQMTRMCSPVQLAGGKAELLTEDNHEKVVSGKFLLISVFVESQQTNTLYSRTCDLLKKHGLRTVPEPEIGLAILFVSTEGHCNSSFKPADIFRRSSSTSQSSEKPKIFATETQATEFSVSLTGPKVVPDSGGRQPSTSAQNEMAPPKVASKRPLATSDSGGGSAKRSNKASSPDLTQPLSTLDLCDENSEDNIKMEVTEKTFKPEHTSTQKNDPVPSTSIDHSATVSFAPYTLPSLKTLENEEEEETEPFQADRPQEDLLRVEERAAAVKKEEPKVKPNCRNDLKFDEWWKGDKEEEDAGRKRTRCEETSPQDQENKKSKTDDSSNRNSPSSGCVDNNGGNSSNKRKATDNDGDIFALPQRARQRERTVENLTTKETADSDLFALPARTQRARRLPSHQDESLIPPTLPSPIQDTPDIAPTPESKPNGTAMKEEPTSSKFIDREETTTVKDTDNTGELIVSRMVVLVEPMVKFQPTPLQPPSVKSDNSSRLPNFKIFKKVTSTCILKVIGGSDFVESDQTAASQEFKIDVQDSKNNEVLIDKVPSFDEDLFNLGGLKRKRR</sequence>
<evidence type="ECO:0000256" key="6">
    <source>
        <dbReference type="ARBA" id="ARBA00023204"/>
    </source>
</evidence>
<evidence type="ECO:0000259" key="12">
    <source>
        <dbReference type="PROSITE" id="PS50006"/>
    </source>
</evidence>
<dbReference type="InterPro" id="IPR036420">
    <property type="entry name" value="BRCT_dom_sf"/>
</dbReference>
<evidence type="ECO:0000256" key="2">
    <source>
        <dbReference type="ARBA" id="ARBA00004322"/>
    </source>
</evidence>
<dbReference type="GO" id="GO:0030870">
    <property type="term" value="C:Mre11 complex"/>
    <property type="evidence" value="ECO:0007669"/>
    <property type="project" value="InterPro"/>
</dbReference>
<evidence type="ECO:0000313" key="14">
    <source>
        <dbReference type="Proteomes" id="UP001487740"/>
    </source>
</evidence>
<protein>
    <recommendedName>
        <fullName evidence="3">Nibrin</fullName>
    </recommendedName>
</protein>
<dbReference type="GO" id="GO:0007095">
    <property type="term" value="P:mitotic G2 DNA damage checkpoint signaling"/>
    <property type="evidence" value="ECO:0007669"/>
    <property type="project" value="InterPro"/>
</dbReference>
<dbReference type="FunFam" id="2.60.200.20:FF:000017">
    <property type="entry name" value="Nibrin"/>
    <property type="match status" value="1"/>
</dbReference>
<dbReference type="InterPro" id="IPR040227">
    <property type="entry name" value="Nibrin-rel"/>
</dbReference>
<keyword evidence="9" id="KW-0131">Cell cycle</keyword>
<feature type="compositionally biased region" description="Polar residues" evidence="11">
    <location>
        <begin position="562"/>
        <end position="579"/>
    </location>
</feature>
<dbReference type="Gene3D" id="2.60.200.20">
    <property type="match status" value="1"/>
</dbReference>
<keyword evidence="6" id="KW-0234">DNA repair</keyword>
<dbReference type="PROSITE" id="PS50006">
    <property type="entry name" value="FHA_DOMAIN"/>
    <property type="match status" value="1"/>
</dbReference>
<feature type="compositionally biased region" description="Polar residues" evidence="11">
    <location>
        <begin position="445"/>
        <end position="462"/>
    </location>
</feature>
<dbReference type="CDD" id="cd22667">
    <property type="entry name" value="FHA_NBN"/>
    <property type="match status" value="1"/>
</dbReference>
<dbReference type="InterPro" id="IPR032429">
    <property type="entry name" value="Nibrin_BRCT2"/>
</dbReference>
<comment type="caution">
    <text evidence="13">The sequence shown here is derived from an EMBL/GenBank/DDBJ whole genome shotgun (WGS) entry which is preliminary data.</text>
</comment>
<evidence type="ECO:0000256" key="1">
    <source>
        <dbReference type="ARBA" id="ARBA00004286"/>
    </source>
</evidence>
<evidence type="ECO:0000256" key="11">
    <source>
        <dbReference type="SAM" id="MobiDB-lite"/>
    </source>
</evidence>
<dbReference type="FunFam" id="3.40.50.10980:FF:000001">
    <property type="entry name" value="Nibrin"/>
    <property type="match status" value="1"/>
</dbReference>
<keyword evidence="7" id="KW-0539">Nucleus</keyword>
<evidence type="ECO:0000256" key="4">
    <source>
        <dbReference type="ARBA" id="ARBA00022454"/>
    </source>
</evidence>
<dbReference type="AlphaFoldDB" id="A0AAW0UM18"/>
<dbReference type="SUPFAM" id="SSF52113">
    <property type="entry name" value="BRCT domain"/>
    <property type="match status" value="1"/>
</dbReference>
<feature type="region of interest" description="Disordered" evidence="11">
    <location>
        <begin position="629"/>
        <end position="681"/>
    </location>
</feature>
<accession>A0AAW0UM18</accession>
<keyword evidence="5" id="KW-0227">DNA damage</keyword>
<dbReference type="GO" id="GO:0016605">
    <property type="term" value="C:PML body"/>
    <property type="evidence" value="ECO:0007669"/>
    <property type="project" value="UniProtKB-SubCell"/>
</dbReference>
<evidence type="ECO:0000256" key="3">
    <source>
        <dbReference type="ARBA" id="ARBA00020013"/>
    </source>
</evidence>
<dbReference type="GO" id="GO:0051321">
    <property type="term" value="P:meiotic cell cycle"/>
    <property type="evidence" value="ECO:0007669"/>
    <property type="project" value="UniProtKB-KW"/>
</dbReference>
<feature type="compositionally biased region" description="Basic and acidic residues" evidence="11">
    <location>
        <begin position="490"/>
        <end position="561"/>
    </location>
</feature>
<dbReference type="GO" id="GO:0000724">
    <property type="term" value="P:double-strand break repair via homologous recombination"/>
    <property type="evidence" value="ECO:0007669"/>
    <property type="project" value="TreeGrafter"/>
</dbReference>
<feature type="compositionally biased region" description="Basic and acidic residues" evidence="11">
    <location>
        <begin position="427"/>
        <end position="444"/>
    </location>
</feature>
<feature type="compositionally biased region" description="Polar residues" evidence="11">
    <location>
        <begin position="405"/>
        <end position="416"/>
    </location>
</feature>
<feature type="compositionally biased region" description="Basic and acidic residues" evidence="11">
    <location>
        <begin position="667"/>
        <end position="681"/>
    </location>
</feature>
<organism evidence="13 14">
    <name type="scientific">Scylla paramamosain</name>
    <name type="common">Mud crab</name>
    <dbReference type="NCBI Taxonomy" id="85552"/>
    <lineage>
        <taxon>Eukaryota</taxon>
        <taxon>Metazoa</taxon>
        <taxon>Ecdysozoa</taxon>
        <taxon>Arthropoda</taxon>
        <taxon>Crustacea</taxon>
        <taxon>Multicrustacea</taxon>
        <taxon>Malacostraca</taxon>
        <taxon>Eumalacostraca</taxon>
        <taxon>Eucarida</taxon>
        <taxon>Decapoda</taxon>
        <taxon>Pleocyemata</taxon>
        <taxon>Brachyura</taxon>
        <taxon>Eubrachyura</taxon>
        <taxon>Portunoidea</taxon>
        <taxon>Portunidae</taxon>
        <taxon>Portuninae</taxon>
        <taxon>Scylla</taxon>
    </lineage>
</organism>
<evidence type="ECO:0000313" key="13">
    <source>
        <dbReference type="EMBL" id="KAK8400233.1"/>
    </source>
</evidence>
<gene>
    <name evidence="13" type="ORF">O3P69_003142</name>
</gene>
<evidence type="ECO:0000256" key="9">
    <source>
        <dbReference type="ARBA" id="ARBA00023306"/>
    </source>
</evidence>
<keyword evidence="14" id="KW-1185">Reference proteome</keyword>
<dbReference type="PANTHER" id="PTHR12162:SF0">
    <property type="entry name" value="NIBRIN"/>
    <property type="match status" value="1"/>
</dbReference>
<feature type="domain" description="FHA" evidence="12">
    <location>
        <begin position="23"/>
        <end position="82"/>
    </location>
</feature>
<evidence type="ECO:0000256" key="5">
    <source>
        <dbReference type="ARBA" id="ARBA00022763"/>
    </source>
</evidence>
<reference evidence="13 14" key="1">
    <citation type="submission" date="2023-03" db="EMBL/GenBank/DDBJ databases">
        <title>High-quality genome of Scylla paramamosain provides insights in environmental adaptation.</title>
        <authorList>
            <person name="Zhang L."/>
        </authorList>
    </citation>
    <scope>NUCLEOTIDE SEQUENCE [LARGE SCALE GENOMIC DNA]</scope>
    <source>
        <strain evidence="13">LZ_2023a</strain>
        <tissue evidence="13">Muscle</tissue>
    </source>
</reference>
<evidence type="ECO:0000256" key="10">
    <source>
        <dbReference type="ARBA" id="ARBA00044757"/>
    </source>
</evidence>
<dbReference type="Proteomes" id="UP001487740">
    <property type="component" value="Unassembled WGS sequence"/>
</dbReference>
<dbReference type="Gene3D" id="3.40.50.10190">
    <property type="entry name" value="BRCT domain"/>
    <property type="match status" value="1"/>
</dbReference>
<name>A0AAW0UM18_SCYPA</name>
<comment type="similarity">
    <text evidence="10">Belongs to the Nibrin family.</text>
</comment>
<comment type="subcellular location">
    <subcellularLocation>
        <location evidence="1">Chromosome</location>
    </subcellularLocation>
    <subcellularLocation>
        <location evidence="2">Nucleus</location>
        <location evidence="2">PML body</location>
    </subcellularLocation>
</comment>
<dbReference type="Pfam" id="PF00498">
    <property type="entry name" value="FHA"/>
    <property type="match status" value="1"/>
</dbReference>
<keyword evidence="8" id="KW-0469">Meiosis</keyword>
<evidence type="ECO:0000256" key="8">
    <source>
        <dbReference type="ARBA" id="ARBA00023254"/>
    </source>
</evidence>
<dbReference type="PANTHER" id="PTHR12162">
    <property type="entry name" value="NIBRIN-RELATED"/>
    <property type="match status" value="1"/>
</dbReference>
<dbReference type="EMBL" id="JARAKH010000010">
    <property type="protein sequence ID" value="KAK8400233.1"/>
    <property type="molecule type" value="Genomic_DNA"/>
</dbReference>
<dbReference type="InterPro" id="IPR043014">
    <property type="entry name" value="Nibrin_BRCT2_sf"/>
</dbReference>
<dbReference type="SUPFAM" id="SSF49879">
    <property type="entry name" value="SMAD/FHA domain"/>
    <property type="match status" value="1"/>
</dbReference>
<dbReference type="Pfam" id="PF16508">
    <property type="entry name" value="NIBRIN_BRCT_II"/>
    <property type="match status" value="1"/>
</dbReference>
<dbReference type="CDD" id="cd17741">
    <property type="entry name" value="BRCT_nibrin"/>
    <property type="match status" value="1"/>
</dbReference>
<evidence type="ECO:0000256" key="7">
    <source>
        <dbReference type="ARBA" id="ARBA00023242"/>
    </source>
</evidence>
<feature type="region of interest" description="Disordered" evidence="11">
    <location>
        <begin position="355"/>
        <end position="614"/>
    </location>
</feature>